<accession>A0A071M324</accession>
<dbReference type="EMBL" id="JJOA01000056">
    <property type="protein sequence ID" value="KEA55213.1"/>
    <property type="molecule type" value="Genomic_DNA"/>
</dbReference>
<comment type="caution">
    <text evidence="1">The sequence shown here is derived from an EMBL/GenBank/DDBJ whole genome shotgun (WGS) entry which is preliminary data.</text>
</comment>
<gene>
    <name evidence="1" type="ORF">DT99_31810</name>
</gene>
<reference evidence="1" key="1">
    <citation type="submission" date="2014-04" db="EMBL/GenBank/DDBJ databases">
        <title>In planta biocontrol of soil-borne Fusarium wilt of banana through a plant endophytic bacterium, Burkholderia cenocepacia 869T2.</title>
        <authorList>
            <person name="Ho Y.-N."/>
            <person name="Chiang H.-M."/>
            <person name="Chao C.-P."/>
            <person name="Su C.-C."/>
            <person name="Hsu H.-F."/>
            <person name="Guo C.-T."/>
            <person name="Hsieh J.-L."/>
            <person name="Huang C.-C."/>
        </authorList>
    </citation>
    <scope>NUCLEOTIDE SEQUENCE [LARGE SCALE GENOMIC DNA]</scope>
    <source>
        <strain evidence="1">869T2</strain>
    </source>
</reference>
<dbReference type="AlphaFoldDB" id="A0A071M324"/>
<protein>
    <submittedName>
        <fullName evidence="1">Uncharacterized protein</fullName>
    </submittedName>
</protein>
<proteinExistence type="predicted"/>
<sequence length="129" mass="13923">MIVRAPAAAGAGCTAIEGRDAAARVRRRGSPPRPTKMSFEYRIHTIPSANAFDAIANALRQAHRGIDIDRNRQRLEVRSDTAGWPLIGLTTGEEGFFLVTTLGPTRDAMLDSIGHALSAIDAAWRIDDA</sequence>
<organism evidence="1">
    <name type="scientific">Burkholderia cenocepacia</name>
    <dbReference type="NCBI Taxonomy" id="95486"/>
    <lineage>
        <taxon>Bacteria</taxon>
        <taxon>Pseudomonadati</taxon>
        <taxon>Pseudomonadota</taxon>
        <taxon>Betaproteobacteria</taxon>
        <taxon>Burkholderiales</taxon>
        <taxon>Burkholderiaceae</taxon>
        <taxon>Burkholderia</taxon>
        <taxon>Burkholderia cepacia complex</taxon>
    </lineage>
</organism>
<name>A0A071M324_9BURK</name>
<evidence type="ECO:0000313" key="1">
    <source>
        <dbReference type="EMBL" id="KEA55213.1"/>
    </source>
</evidence>